<dbReference type="Proteomes" id="UP000298787">
    <property type="component" value="Chromosome 15"/>
</dbReference>
<evidence type="ECO:0000313" key="4">
    <source>
        <dbReference type="Proteomes" id="UP000298787"/>
    </source>
</evidence>
<feature type="region of interest" description="Disordered" evidence="1">
    <location>
        <begin position="63"/>
        <end position="96"/>
    </location>
</feature>
<organism evidence="3 4">
    <name type="scientific">Collichthys lucidus</name>
    <name type="common">Big head croaker</name>
    <name type="synonym">Sciaena lucida</name>
    <dbReference type="NCBI Taxonomy" id="240159"/>
    <lineage>
        <taxon>Eukaryota</taxon>
        <taxon>Metazoa</taxon>
        <taxon>Chordata</taxon>
        <taxon>Craniata</taxon>
        <taxon>Vertebrata</taxon>
        <taxon>Euteleostomi</taxon>
        <taxon>Actinopterygii</taxon>
        <taxon>Neopterygii</taxon>
        <taxon>Teleostei</taxon>
        <taxon>Neoteleostei</taxon>
        <taxon>Acanthomorphata</taxon>
        <taxon>Eupercaria</taxon>
        <taxon>Sciaenidae</taxon>
        <taxon>Collichthys</taxon>
    </lineage>
</organism>
<sequence>MLEREMPAPGHLQALIQTREILLGCSKFHNPLRPMEPTDQPHFFFSHTDNMKSIQTVVQPGRLQGSQPISDTHPQCLGTQPEPGAPGDGEKDAGAAQRKKHHCGACGDVLLAVVLAVFSPLIAVGVCIADILTGKCCDGKYMDSVEEL</sequence>
<feature type="transmembrane region" description="Helical" evidence="2">
    <location>
        <begin position="109"/>
        <end position="132"/>
    </location>
</feature>
<feature type="compositionally biased region" description="Polar residues" evidence="1">
    <location>
        <begin position="63"/>
        <end position="73"/>
    </location>
</feature>
<gene>
    <name evidence="3" type="ORF">D9C73_017232</name>
</gene>
<keyword evidence="2" id="KW-0472">Membrane</keyword>
<dbReference type="EMBL" id="CM014092">
    <property type="protein sequence ID" value="TKS83122.1"/>
    <property type="molecule type" value="Genomic_DNA"/>
</dbReference>
<dbReference type="AlphaFoldDB" id="A0A4V6ARZ8"/>
<protein>
    <submittedName>
        <fullName evidence="3">Uncharacterized protein</fullName>
    </submittedName>
</protein>
<keyword evidence="4" id="KW-1185">Reference proteome</keyword>
<evidence type="ECO:0000313" key="3">
    <source>
        <dbReference type="EMBL" id="TKS83122.1"/>
    </source>
</evidence>
<keyword evidence="2" id="KW-0812">Transmembrane</keyword>
<evidence type="ECO:0000256" key="2">
    <source>
        <dbReference type="SAM" id="Phobius"/>
    </source>
</evidence>
<name>A0A4V6ARZ8_COLLU</name>
<proteinExistence type="predicted"/>
<evidence type="ECO:0000256" key="1">
    <source>
        <dbReference type="SAM" id="MobiDB-lite"/>
    </source>
</evidence>
<keyword evidence="2" id="KW-1133">Transmembrane helix</keyword>
<accession>A0A4V6ARZ8</accession>
<reference evidence="3 4" key="1">
    <citation type="submission" date="2019-01" db="EMBL/GenBank/DDBJ databases">
        <title>Genome Assembly of Collichthys lucidus.</title>
        <authorList>
            <person name="Cai M."/>
            <person name="Xiao S."/>
        </authorList>
    </citation>
    <scope>NUCLEOTIDE SEQUENCE [LARGE SCALE GENOMIC DNA]</scope>
    <source>
        <strain evidence="3">JT15FE1705JMU</strain>
        <tissue evidence="3">Muscle</tissue>
    </source>
</reference>